<dbReference type="GO" id="GO:0005886">
    <property type="term" value="C:plasma membrane"/>
    <property type="evidence" value="ECO:0007669"/>
    <property type="project" value="UniProtKB-SubCell"/>
</dbReference>
<feature type="transmembrane region" description="Helical" evidence="8">
    <location>
        <begin position="333"/>
        <end position="353"/>
    </location>
</feature>
<evidence type="ECO:0008006" key="11">
    <source>
        <dbReference type="Google" id="ProtNLM"/>
    </source>
</evidence>
<feature type="transmembrane region" description="Helical" evidence="8">
    <location>
        <begin position="26"/>
        <end position="48"/>
    </location>
</feature>
<evidence type="ECO:0000256" key="8">
    <source>
        <dbReference type="SAM" id="Phobius"/>
    </source>
</evidence>
<evidence type="ECO:0000313" key="9">
    <source>
        <dbReference type="EMBL" id="OGH69829.1"/>
    </source>
</evidence>
<dbReference type="PANTHER" id="PTHR32195:SF26">
    <property type="entry name" value="TRYPTOPHAN OR TYROSINE TRANSPORTER PROTEIN"/>
    <property type="match status" value="1"/>
</dbReference>
<dbReference type="GO" id="GO:0003333">
    <property type="term" value="P:amino acid transmembrane transport"/>
    <property type="evidence" value="ECO:0007669"/>
    <property type="project" value="InterPro"/>
</dbReference>
<feature type="transmembrane region" description="Helical" evidence="8">
    <location>
        <begin position="373"/>
        <end position="392"/>
    </location>
</feature>
<dbReference type="Proteomes" id="UP000177457">
    <property type="component" value="Unassembled WGS sequence"/>
</dbReference>
<feature type="transmembrane region" description="Helical" evidence="8">
    <location>
        <begin position="272"/>
        <end position="296"/>
    </location>
</feature>
<feature type="transmembrane region" description="Helical" evidence="8">
    <location>
        <begin position="162"/>
        <end position="181"/>
    </location>
</feature>
<feature type="transmembrane region" description="Helical" evidence="8">
    <location>
        <begin position="54"/>
        <end position="75"/>
    </location>
</feature>
<sequence length="395" mass="42141">MNFFKRLHSETNVARHLGIFRREINFWEAVALIVSGTIGAGVLGIPYAVAKVGIWIGLAYILGIGLLVMSLNLFVGEIAVRTKEPAQLVGFAKKYLGRFGTWIMMAMVYGMGFGTLTIYLIGEGQTLAALFGGSAFFWSIVFWAIASFLVSIGLRTVKVVELVMSLAILAVVLAIAAFSAPHVNLDNFANGNLAYLLFPYGVILFAFSGAAAVPEAHALLARKNALFKKAIVIAGIIIIAVYAIFTAVILGVTGLATTEIATIGLAGKVGPIAASLGNIFALFAMGTSFLLVGLAARDSLRWDFGMRGARASLLVAGVPLGLFLVGVRRFITAIDIVGGVFLSLEMLLLVIIYWRAKQLGDVPPGKYRLHHTLLIGGLILFALTLGAIYSVVKLF</sequence>
<evidence type="ECO:0000313" key="10">
    <source>
        <dbReference type="Proteomes" id="UP000177457"/>
    </source>
</evidence>
<keyword evidence="4" id="KW-0997">Cell inner membrane</keyword>
<dbReference type="Pfam" id="PF03222">
    <property type="entry name" value="Trp_Tyr_perm"/>
    <property type="match status" value="1"/>
</dbReference>
<organism evidence="9 10">
    <name type="scientific">Candidatus Magasanikbacteria bacterium RIFCSPHIGHO2_02_FULL_51_14</name>
    <dbReference type="NCBI Taxonomy" id="1798683"/>
    <lineage>
        <taxon>Bacteria</taxon>
        <taxon>Candidatus Magasanikiibacteriota</taxon>
    </lineage>
</organism>
<evidence type="ECO:0000256" key="4">
    <source>
        <dbReference type="ARBA" id="ARBA00022519"/>
    </source>
</evidence>
<dbReference type="STRING" id="1798683.A3C90_03880"/>
<keyword evidence="5 8" id="KW-0812">Transmembrane</keyword>
<protein>
    <recommendedName>
        <fullName evidence="11">Amino acid transporter transmembrane domain-containing protein</fullName>
    </recommendedName>
</protein>
<evidence type="ECO:0000256" key="6">
    <source>
        <dbReference type="ARBA" id="ARBA00022989"/>
    </source>
</evidence>
<feature type="transmembrane region" description="Helical" evidence="8">
    <location>
        <begin position="226"/>
        <end position="252"/>
    </location>
</feature>
<proteinExistence type="predicted"/>
<dbReference type="PIRSF" id="PIRSF006060">
    <property type="entry name" value="AA_transporter"/>
    <property type="match status" value="1"/>
</dbReference>
<feature type="transmembrane region" description="Helical" evidence="8">
    <location>
        <begin position="127"/>
        <end position="150"/>
    </location>
</feature>
<comment type="subcellular location">
    <subcellularLocation>
        <location evidence="1">Cell inner membrane</location>
        <topology evidence="1">Multi-pass membrane protein</topology>
    </subcellularLocation>
</comment>
<evidence type="ECO:0000256" key="5">
    <source>
        <dbReference type="ARBA" id="ARBA00022692"/>
    </source>
</evidence>
<dbReference type="AlphaFoldDB" id="A0A1F6MDW6"/>
<dbReference type="EMBL" id="MFQE01000061">
    <property type="protein sequence ID" value="OGH69829.1"/>
    <property type="molecule type" value="Genomic_DNA"/>
</dbReference>
<evidence type="ECO:0000256" key="2">
    <source>
        <dbReference type="ARBA" id="ARBA00022448"/>
    </source>
</evidence>
<keyword evidence="3" id="KW-1003">Cell membrane</keyword>
<comment type="caution">
    <text evidence="9">The sequence shown here is derived from an EMBL/GenBank/DDBJ whole genome shotgun (WGS) entry which is preliminary data.</text>
</comment>
<feature type="transmembrane region" description="Helical" evidence="8">
    <location>
        <begin position="308"/>
        <end position="327"/>
    </location>
</feature>
<evidence type="ECO:0000256" key="1">
    <source>
        <dbReference type="ARBA" id="ARBA00004429"/>
    </source>
</evidence>
<dbReference type="Gene3D" id="1.20.1740.10">
    <property type="entry name" value="Amino acid/polyamine transporter I"/>
    <property type="match status" value="1"/>
</dbReference>
<accession>A0A1F6MDW6</accession>
<evidence type="ECO:0000256" key="7">
    <source>
        <dbReference type="ARBA" id="ARBA00023136"/>
    </source>
</evidence>
<feature type="transmembrane region" description="Helical" evidence="8">
    <location>
        <begin position="96"/>
        <end position="121"/>
    </location>
</feature>
<keyword evidence="7 8" id="KW-0472">Membrane</keyword>
<evidence type="ECO:0000256" key="3">
    <source>
        <dbReference type="ARBA" id="ARBA00022475"/>
    </source>
</evidence>
<dbReference type="PANTHER" id="PTHR32195">
    <property type="entry name" value="OS07G0662800 PROTEIN"/>
    <property type="match status" value="1"/>
</dbReference>
<name>A0A1F6MDW6_9BACT</name>
<reference evidence="9 10" key="1">
    <citation type="journal article" date="2016" name="Nat. Commun.">
        <title>Thousands of microbial genomes shed light on interconnected biogeochemical processes in an aquifer system.</title>
        <authorList>
            <person name="Anantharaman K."/>
            <person name="Brown C.T."/>
            <person name="Hug L.A."/>
            <person name="Sharon I."/>
            <person name="Castelle C.J."/>
            <person name="Probst A.J."/>
            <person name="Thomas B.C."/>
            <person name="Singh A."/>
            <person name="Wilkins M.J."/>
            <person name="Karaoz U."/>
            <person name="Brodie E.L."/>
            <person name="Williams K.H."/>
            <person name="Hubbard S.S."/>
            <person name="Banfield J.F."/>
        </authorList>
    </citation>
    <scope>NUCLEOTIDE SEQUENCE [LARGE SCALE GENOMIC DNA]</scope>
</reference>
<keyword evidence="2" id="KW-0813">Transport</keyword>
<gene>
    <name evidence="9" type="ORF">A3C90_03880</name>
</gene>
<dbReference type="InterPro" id="IPR018227">
    <property type="entry name" value="Amino_acid_transport_2"/>
</dbReference>
<feature type="transmembrane region" description="Helical" evidence="8">
    <location>
        <begin position="193"/>
        <end position="214"/>
    </location>
</feature>
<keyword evidence="6 8" id="KW-1133">Transmembrane helix</keyword>